<dbReference type="SUPFAM" id="SSF50324">
    <property type="entry name" value="Inorganic pyrophosphatase"/>
    <property type="match status" value="1"/>
</dbReference>
<gene>
    <name evidence="1" type="ORF">SAMN04487977_102459</name>
</gene>
<dbReference type="OrthoDB" id="9781415at2"/>
<dbReference type="GO" id="GO:0006796">
    <property type="term" value="P:phosphate-containing compound metabolic process"/>
    <property type="evidence" value="ECO:0007669"/>
    <property type="project" value="InterPro"/>
</dbReference>
<evidence type="ECO:0000313" key="1">
    <source>
        <dbReference type="EMBL" id="SEQ09178.1"/>
    </source>
</evidence>
<reference evidence="1 2" key="1">
    <citation type="submission" date="2016-10" db="EMBL/GenBank/DDBJ databases">
        <authorList>
            <person name="de Groot N.N."/>
        </authorList>
    </citation>
    <scope>NUCLEOTIDE SEQUENCE [LARGE SCALE GENOMIC DNA]</scope>
    <source>
        <strain evidence="1 2">B25</strain>
    </source>
</reference>
<dbReference type="Proteomes" id="UP000182360">
    <property type="component" value="Unassembled WGS sequence"/>
</dbReference>
<organism evidence="1 2">
    <name type="scientific">Treponema bryantii</name>
    <dbReference type="NCBI Taxonomy" id="163"/>
    <lineage>
        <taxon>Bacteria</taxon>
        <taxon>Pseudomonadati</taxon>
        <taxon>Spirochaetota</taxon>
        <taxon>Spirochaetia</taxon>
        <taxon>Spirochaetales</taxon>
        <taxon>Treponemataceae</taxon>
        <taxon>Treponema</taxon>
    </lineage>
</organism>
<dbReference type="AlphaFoldDB" id="A0A1H9D8S8"/>
<evidence type="ECO:0000313" key="2">
    <source>
        <dbReference type="Proteomes" id="UP000182360"/>
    </source>
</evidence>
<name>A0A1H9D8S8_9SPIR</name>
<sequence length="82" mass="9705">MTDKDYELGDEVEVKIIGVFKRADFDHKYIVAESERDIDDYAELSPDEKEELRRLYPRVGDGEGWFGKEEADYCMKNHRKTL</sequence>
<dbReference type="GO" id="GO:0000287">
    <property type="term" value="F:magnesium ion binding"/>
    <property type="evidence" value="ECO:0007669"/>
    <property type="project" value="InterPro"/>
</dbReference>
<dbReference type="EMBL" id="FOFU01000002">
    <property type="protein sequence ID" value="SEQ09178.1"/>
    <property type="molecule type" value="Genomic_DNA"/>
</dbReference>
<dbReference type="InterPro" id="IPR036649">
    <property type="entry name" value="Pyrophosphatase_sf"/>
</dbReference>
<protein>
    <submittedName>
        <fullName evidence="1">Uncharacterized protein</fullName>
    </submittedName>
</protein>
<keyword evidence="2" id="KW-1185">Reference proteome</keyword>
<accession>A0A1H9D8S8</accession>
<dbReference type="GO" id="GO:0004427">
    <property type="term" value="F:inorganic diphosphate phosphatase activity"/>
    <property type="evidence" value="ECO:0007669"/>
    <property type="project" value="InterPro"/>
</dbReference>
<proteinExistence type="predicted"/>
<dbReference type="GO" id="GO:0005737">
    <property type="term" value="C:cytoplasm"/>
    <property type="evidence" value="ECO:0007669"/>
    <property type="project" value="InterPro"/>
</dbReference>